<dbReference type="Pfam" id="PF03703">
    <property type="entry name" value="bPH_2"/>
    <property type="match status" value="1"/>
</dbReference>
<protein>
    <recommendedName>
        <fullName evidence="2">YdbS-like PH domain-containing protein</fullName>
    </recommendedName>
</protein>
<evidence type="ECO:0000259" key="2">
    <source>
        <dbReference type="Pfam" id="PF03703"/>
    </source>
</evidence>
<dbReference type="GeneID" id="58097024"/>
<keyword evidence="1" id="KW-1133">Transmembrane helix</keyword>
<dbReference type="RefSeq" id="WP_019468006.1">
    <property type="nucleotide sequence ID" value="NZ_BKAS01000035.1"/>
</dbReference>
<dbReference type="InterPro" id="IPR005182">
    <property type="entry name" value="YdbS-like_PH"/>
</dbReference>
<name>A0A0M2NVQ4_STACC</name>
<feature type="transmembrane region" description="Helical" evidence="1">
    <location>
        <begin position="20"/>
        <end position="44"/>
    </location>
</feature>
<dbReference type="PATRIC" id="fig|74704.6.peg.2274"/>
<sequence length="163" mass="18751">MSEYNYMDKSGKTVMRITSIITVILLILILSIVTIIDKIWLHFISSKVLFWLWTINITLALIVIIVGGIIAPIYRYKIFRYKLENQEITVRNGLWFVNVVNIPLFRIQNVDTHEGILMRKYNLASLTLSTAGGNTEIKLIDKNEANALKQEIKKGDHSMQQSL</sequence>
<reference evidence="3 4" key="1">
    <citation type="submission" date="2015-03" db="EMBL/GenBank/DDBJ databases">
        <title>Genome Assembly of Staphylococcus cohnii subsp. cohnii strain G22B2.</title>
        <authorList>
            <person name="Nair G."/>
            <person name="Kaur G."/>
            <person name="Khatri I."/>
            <person name="Singh N.K."/>
            <person name="Sathyabama S."/>
            <person name="Maurya S.K."/>
            <person name="Subramanian S."/>
            <person name="Agrewala J.N."/>
            <person name="Mayilraj S."/>
        </authorList>
    </citation>
    <scope>NUCLEOTIDE SEQUENCE [LARGE SCALE GENOMIC DNA]</scope>
    <source>
        <strain evidence="3 4">G22B2</strain>
    </source>
</reference>
<dbReference type="PANTHER" id="PTHR34473">
    <property type="entry name" value="UPF0699 TRANSMEMBRANE PROTEIN YDBS"/>
    <property type="match status" value="1"/>
</dbReference>
<feature type="transmembrane region" description="Helical" evidence="1">
    <location>
        <begin position="50"/>
        <end position="74"/>
    </location>
</feature>
<proteinExistence type="predicted"/>
<organism evidence="3 4">
    <name type="scientific">Staphylococcus cohnii subsp. cohnii</name>
    <dbReference type="NCBI Taxonomy" id="74704"/>
    <lineage>
        <taxon>Bacteria</taxon>
        <taxon>Bacillati</taxon>
        <taxon>Bacillota</taxon>
        <taxon>Bacilli</taxon>
        <taxon>Bacillales</taxon>
        <taxon>Staphylococcaceae</taxon>
        <taxon>Staphylococcus</taxon>
        <taxon>Staphylococcus cohnii species complex</taxon>
    </lineage>
</organism>
<accession>A0A0M2NVQ4</accession>
<evidence type="ECO:0000313" key="3">
    <source>
        <dbReference type="EMBL" id="KKI62594.1"/>
    </source>
</evidence>
<dbReference type="PANTHER" id="PTHR34473:SF2">
    <property type="entry name" value="UPF0699 TRANSMEMBRANE PROTEIN YDBT"/>
    <property type="match status" value="1"/>
</dbReference>
<keyword evidence="1" id="KW-0812">Transmembrane</keyword>
<keyword evidence="1" id="KW-0472">Membrane</keyword>
<dbReference type="EMBL" id="LAKJ01000044">
    <property type="protein sequence ID" value="KKI62594.1"/>
    <property type="molecule type" value="Genomic_DNA"/>
</dbReference>
<dbReference type="Proteomes" id="UP000034455">
    <property type="component" value="Unassembled WGS sequence"/>
</dbReference>
<feature type="domain" description="YdbS-like PH" evidence="2">
    <location>
        <begin position="76"/>
        <end position="152"/>
    </location>
</feature>
<evidence type="ECO:0000313" key="4">
    <source>
        <dbReference type="Proteomes" id="UP000034455"/>
    </source>
</evidence>
<evidence type="ECO:0000256" key="1">
    <source>
        <dbReference type="SAM" id="Phobius"/>
    </source>
</evidence>
<gene>
    <name evidence="3" type="ORF">UF66_2209</name>
</gene>
<comment type="caution">
    <text evidence="3">The sequence shown here is derived from an EMBL/GenBank/DDBJ whole genome shotgun (WGS) entry which is preliminary data.</text>
</comment>
<dbReference type="AlphaFoldDB" id="A0A0M2NVQ4"/>